<keyword evidence="2" id="KW-0274">FAD</keyword>
<organism evidence="5 6">
    <name type="scientific">Falsiroseomonas bella</name>
    <dbReference type="NCBI Taxonomy" id="2184016"/>
    <lineage>
        <taxon>Bacteria</taxon>
        <taxon>Pseudomonadati</taxon>
        <taxon>Pseudomonadota</taxon>
        <taxon>Alphaproteobacteria</taxon>
        <taxon>Acetobacterales</taxon>
        <taxon>Roseomonadaceae</taxon>
        <taxon>Falsiroseomonas</taxon>
    </lineage>
</organism>
<protein>
    <submittedName>
        <fullName evidence="5">FAD-linked oxidase</fullName>
    </submittedName>
</protein>
<dbReference type="GO" id="GO:0008720">
    <property type="term" value="F:D-lactate dehydrogenase (NAD+) activity"/>
    <property type="evidence" value="ECO:0007669"/>
    <property type="project" value="TreeGrafter"/>
</dbReference>
<dbReference type="InterPro" id="IPR016169">
    <property type="entry name" value="FAD-bd_PCMH_sub2"/>
</dbReference>
<keyword evidence="1" id="KW-0285">Flavoprotein</keyword>
<evidence type="ECO:0000259" key="4">
    <source>
        <dbReference type="PROSITE" id="PS51387"/>
    </source>
</evidence>
<name>A0A317FAU2_9PROT</name>
<dbReference type="SUPFAM" id="SSF55103">
    <property type="entry name" value="FAD-linked oxidases, C-terminal domain"/>
    <property type="match status" value="1"/>
</dbReference>
<feature type="domain" description="FAD-binding PCMH-type" evidence="4">
    <location>
        <begin position="41"/>
        <end position="214"/>
    </location>
</feature>
<accession>A0A317FAU2</accession>
<dbReference type="Gene3D" id="3.30.465.10">
    <property type="match status" value="1"/>
</dbReference>
<evidence type="ECO:0000256" key="1">
    <source>
        <dbReference type="ARBA" id="ARBA00022630"/>
    </source>
</evidence>
<evidence type="ECO:0000256" key="3">
    <source>
        <dbReference type="SAM" id="MobiDB-lite"/>
    </source>
</evidence>
<dbReference type="PANTHER" id="PTHR11748:SF119">
    <property type="entry name" value="D-2-HYDROXYGLUTARATE DEHYDROGENASE"/>
    <property type="match status" value="1"/>
</dbReference>
<comment type="caution">
    <text evidence="5">The sequence shown here is derived from an EMBL/GenBank/DDBJ whole genome shotgun (WGS) entry which is preliminary data.</text>
</comment>
<keyword evidence="6" id="KW-1185">Reference proteome</keyword>
<dbReference type="OrthoDB" id="9811261at2"/>
<dbReference type="Proteomes" id="UP000245765">
    <property type="component" value="Unassembled WGS sequence"/>
</dbReference>
<dbReference type="GO" id="GO:0071949">
    <property type="term" value="F:FAD binding"/>
    <property type="evidence" value="ECO:0007669"/>
    <property type="project" value="InterPro"/>
</dbReference>
<dbReference type="GO" id="GO:0004458">
    <property type="term" value="F:D-lactate dehydrogenase (cytochrome) activity"/>
    <property type="evidence" value="ECO:0007669"/>
    <property type="project" value="TreeGrafter"/>
</dbReference>
<reference evidence="6" key="1">
    <citation type="submission" date="2018-05" db="EMBL/GenBank/DDBJ databases">
        <authorList>
            <person name="Du Z."/>
            <person name="Wang X."/>
        </authorList>
    </citation>
    <scope>NUCLEOTIDE SEQUENCE [LARGE SCALE GENOMIC DNA]</scope>
    <source>
        <strain evidence="6">CQN31</strain>
    </source>
</reference>
<dbReference type="PANTHER" id="PTHR11748">
    <property type="entry name" value="D-LACTATE DEHYDROGENASE"/>
    <property type="match status" value="1"/>
</dbReference>
<dbReference type="EMBL" id="QGNA01000006">
    <property type="protein sequence ID" value="PWS34598.1"/>
    <property type="molecule type" value="Genomic_DNA"/>
</dbReference>
<dbReference type="RefSeq" id="WP_109873049.1">
    <property type="nucleotide sequence ID" value="NZ_QGNA01000006.1"/>
</dbReference>
<proteinExistence type="predicted"/>
<dbReference type="InterPro" id="IPR006094">
    <property type="entry name" value="Oxid_FAD_bind_N"/>
</dbReference>
<dbReference type="SUPFAM" id="SSF56176">
    <property type="entry name" value="FAD-binding/transporter-associated domain-like"/>
    <property type="match status" value="1"/>
</dbReference>
<dbReference type="Pfam" id="PF01565">
    <property type="entry name" value="FAD_binding_4"/>
    <property type="match status" value="1"/>
</dbReference>
<dbReference type="GO" id="GO:1903457">
    <property type="term" value="P:lactate catabolic process"/>
    <property type="evidence" value="ECO:0007669"/>
    <property type="project" value="TreeGrafter"/>
</dbReference>
<evidence type="ECO:0000256" key="2">
    <source>
        <dbReference type="ARBA" id="ARBA00022827"/>
    </source>
</evidence>
<evidence type="ECO:0000313" key="5">
    <source>
        <dbReference type="EMBL" id="PWS34598.1"/>
    </source>
</evidence>
<dbReference type="InterPro" id="IPR016166">
    <property type="entry name" value="FAD-bd_PCMH"/>
</dbReference>
<evidence type="ECO:0000313" key="6">
    <source>
        <dbReference type="Proteomes" id="UP000245765"/>
    </source>
</evidence>
<dbReference type="InterPro" id="IPR036318">
    <property type="entry name" value="FAD-bd_PCMH-like_sf"/>
</dbReference>
<dbReference type="PROSITE" id="PS51387">
    <property type="entry name" value="FAD_PCMH"/>
    <property type="match status" value="1"/>
</dbReference>
<dbReference type="AlphaFoldDB" id="A0A317FAU2"/>
<dbReference type="InterPro" id="IPR016164">
    <property type="entry name" value="FAD-linked_Oxase-like_C"/>
</dbReference>
<gene>
    <name evidence="5" type="ORF">DFH01_23995</name>
</gene>
<sequence length="468" mass="51381">MTVAAVMEALPGLPWTTDPALVRQKSRDFFWYSPVLKRQLNKVTGEALVTPRNEAELRAILAAAYAQDIPVTVRGAGTGNYGQAMPLRGGIVLEMTAFDRVLWTKPGVVRAEAGIKLIDLDAHLKRAVGGELRFHPSTKRTATLGGFIAGGSSGIGSTTYGILREPGNILGLKVMTMEAEPRVLELRGPDLQKVNHAYGTNGIITELEMPVAPAWDWVDVVVAFPTLMGAARFADSFCRMDGVAKKLACVVPAPLPQQHFRAWGAKVPAGHSVACIMVAPPFLDILPSLITSHGGTEILREPSDAAEVPLYEHSWNHTTLQVLKTDKSITYLQTLFPAPNHLELIAKLEKMFGDEVLLHLEFVRFGGTVCAFGLQIVRFTTEERLAEIIRLHEENGAPIFNPHTYTLEDGGMKRVDQDQLDFKRQADPKGLLNPGKMAAWDDPDWKPGKQQAVHLYETDYEAPAEVLE</sequence>
<feature type="region of interest" description="Disordered" evidence="3">
    <location>
        <begin position="426"/>
        <end position="445"/>
    </location>
</feature>